<feature type="compositionally biased region" description="Basic residues" evidence="1">
    <location>
        <begin position="95"/>
        <end position="106"/>
    </location>
</feature>
<dbReference type="InterPro" id="IPR011598">
    <property type="entry name" value="bHLH_dom"/>
</dbReference>
<dbReference type="PROSITE" id="PS50888">
    <property type="entry name" value="BHLH"/>
    <property type="match status" value="1"/>
</dbReference>
<sequence>MEFKSEIFSNSWRAVYPVETQTALTNVEDIQHARLGIYGSTPDFIRPKSNSVLDDFCAGLDPHYKDLGLFQDINPQYLIQVDSSDNVDYFSRKAHSTTHLSPKPHRSPFGTISKSLPPSAKDSHMKITKRKPGRPRTVFPCDTASTSSASPTNATVRMPHNQVERKYRQSLNAEMARLRVAIPKIAEWDTDPKATVKPSKAMVLASAVSYIQELEKERDELKRRNCFL</sequence>
<comment type="caution">
    <text evidence="3">The sequence shown here is derived from an EMBL/GenBank/DDBJ whole genome shotgun (WGS) entry which is preliminary data.</text>
</comment>
<evidence type="ECO:0000256" key="1">
    <source>
        <dbReference type="SAM" id="MobiDB-lite"/>
    </source>
</evidence>
<keyword evidence="4" id="KW-1185">Reference proteome</keyword>
<dbReference type="SMART" id="SM00353">
    <property type="entry name" value="HLH"/>
    <property type="match status" value="1"/>
</dbReference>
<dbReference type="Proteomes" id="UP000298493">
    <property type="component" value="Unassembled WGS sequence"/>
</dbReference>
<evidence type="ECO:0000259" key="2">
    <source>
        <dbReference type="PROSITE" id="PS50888"/>
    </source>
</evidence>
<dbReference type="InterPro" id="IPR052099">
    <property type="entry name" value="Regulatory_TF_Diverse"/>
</dbReference>
<dbReference type="GO" id="GO:0046983">
    <property type="term" value="F:protein dimerization activity"/>
    <property type="evidence" value="ECO:0007669"/>
    <property type="project" value="InterPro"/>
</dbReference>
<dbReference type="SUPFAM" id="SSF47459">
    <property type="entry name" value="HLH, helix-loop-helix DNA-binding domain"/>
    <property type="match status" value="1"/>
</dbReference>
<name>A0A4Z1PVK7_9PEZI</name>
<dbReference type="CDD" id="cd11395">
    <property type="entry name" value="bHLHzip_SREBP_like"/>
    <property type="match status" value="1"/>
</dbReference>
<accession>A0A4Z1PVK7</accession>
<dbReference type="OrthoDB" id="2133190at2759"/>
<dbReference type="Pfam" id="PF00010">
    <property type="entry name" value="HLH"/>
    <property type="match status" value="1"/>
</dbReference>
<dbReference type="Gene3D" id="4.10.280.10">
    <property type="entry name" value="Helix-loop-helix DNA-binding domain"/>
    <property type="match status" value="1"/>
</dbReference>
<dbReference type="PANTHER" id="PTHR47336">
    <property type="entry name" value="TRANSCRIPTION FACTOR HMS1-RELATED"/>
    <property type="match status" value="1"/>
</dbReference>
<evidence type="ECO:0000313" key="4">
    <source>
        <dbReference type="Proteomes" id="UP000298493"/>
    </source>
</evidence>
<feature type="compositionally biased region" description="Low complexity" evidence="1">
    <location>
        <begin position="143"/>
        <end position="155"/>
    </location>
</feature>
<feature type="region of interest" description="Disordered" evidence="1">
    <location>
        <begin position="95"/>
        <end position="157"/>
    </location>
</feature>
<reference evidence="3 4" key="1">
    <citation type="submission" date="2019-04" db="EMBL/GenBank/DDBJ databases">
        <title>High contiguity whole genome sequence and gene annotation resource for two Venturia nashicola isolates.</title>
        <authorList>
            <person name="Prokchorchik M."/>
            <person name="Won K."/>
            <person name="Lee Y."/>
            <person name="Choi E.D."/>
            <person name="Segonzac C."/>
            <person name="Sohn K.H."/>
        </authorList>
    </citation>
    <scope>NUCLEOTIDE SEQUENCE [LARGE SCALE GENOMIC DNA]</scope>
    <source>
        <strain evidence="3 4">PRI2</strain>
    </source>
</reference>
<protein>
    <recommendedName>
        <fullName evidence="2">BHLH domain-containing protein</fullName>
    </recommendedName>
</protein>
<dbReference type="EMBL" id="SNSC02000001">
    <property type="protein sequence ID" value="TID27450.1"/>
    <property type="molecule type" value="Genomic_DNA"/>
</dbReference>
<dbReference type="PANTHER" id="PTHR47336:SF2">
    <property type="entry name" value="TRANSCRIPTION FACTOR HMS1-RELATED"/>
    <property type="match status" value="1"/>
</dbReference>
<evidence type="ECO:0000313" key="3">
    <source>
        <dbReference type="EMBL" id="TID27450.1"/>
    </source>
</evidence>
<organism evidence="3 4">
    <name type="scientific">Venturia nashicola</name>
    <dbReference type="NCBI Taxonomy" id="86259"/>
    <lineage>
        <taxon>Eukaryota</taxon>
        <taxon>Fungi</taxon>
        <taxon>Dikarya</taxon>
        <taxon>Ascomycota</taxon>
        <taxon>Pezizomycotina</taxon>
        <taxon>Dothideomycetes</taxon>
        <taxon>Pleosporomycetidae</taxon>
        <taxon>Venturiales</taxon>
        <taxon>Venturiaceae</taxon>
        <taxon>Venturia</taxon>
    </lineage>
</organism>
<dbReference type="AlphaFoldDB" id="A0A4Z1PVK7"/>
<proteinExistence type="predicted"/>
<dbReference type="STRING" id="86259.A0A4Z1PVK7"/>
<gene>
    <name evidence="3" type="ORF">E6O75_ATG00217</name>
</gene>
<dbReference type="InterPro" id="IPR036638">
    <property type="entry name" value="HLH_DNA-bd_sf"/>
</dbReference>
<feature type="domain" description="BHLH" evidence="2">
    <location>
        <begin position="155"/>
        <end position="214"/>
    </location>
</feature>